<dbReference type="GO" id="GO:0016787">
    <property type="term" value="F:hydrolase activity"/>
    <property type="evidence" value="ECO:0007669"/>
    <property type="project" value="UniProtKB-KW"/>
</dbReference>
<sequence length="269" mass="31176">MDIQLINQHSANLYDICIQVITYLEEKAPDLCDRVELYRDRTPLFDKYNIEKEMDNMLINRVDLPNGAYLVIEQTEALVSVDVNSGKRMTNMQEEAILSVNRDAAKQIARELRLRDIGGIIVVDFLKMEDHIYKRLVYDEIKEAVKRDRSTVNISELSMNGIMEITRKRVRSSVTFLISGPCSYCKATGRVESLETSFSKIEREICRNLARMDGIAEPENAQSYPRFEVLVDRSMLNYLTSENQKRLVVLRSALKVRIFLKVCMFNPYI</sequence>
<comment type="caution">
    <text evidence="11">The sequence shown here is derived from an EMBL/GenBank/DDBJ whole genome shotgun (WGS) entry which is preliminary data.</text>
</comment>
<comment type="similarity">
    <text evidence="2">Belongs to the RNase E/G family.</text>
</comment>
<gene>
    <name evidence="11" type="ORF">RHGRI_030471</name>
</gene>
<evidence type="ECO:0000256" key="3">
    <source>
        <dbReference type="ARBA" id="ARBA00022722"/>
    </source>
</evidence>
<evidence type="ECO:0000256" key="5">
    <source>
        <dbReference type="ARBA" id="ARBA00022759"/>
    </source>
</evidence>
<dbReference type="Pfam" id="PF10150">
    <property type="entry name" value="RNase_E_G"/>
    <property type="match status" value="1"/>
</dbReference>
<evidence type="ECO:0000313" key="12">
    <source>
        <dbReference type="Proteomes" id="UP000823749"/>
    </source>
</evidence>
<comment type="cofactor">
    <cofactor evidence="1">
        <name>Mg(2+)</name>
        <dbReference type="ChEBI" id="CHEBI:18420"/>
    </cofactor>
</comment>
<keyword evidence="7" id="KW-0460">Magnesium</keyword>
<keyword evidence="12" id="KW-1185">Reference proteome</keyword>
<organism evidence="11 12">
    <name type="scientific">Rhododendron griersonianum</name>
    <dbReference type="NCBI Taxonomy" id="479676"/>
    <lineage>
        <taxon>Eukaryota</taxon>
        <taxon>Viridiplantae</taxon>
        <taxon>Streptophyta</taxon>
        <taxon>Embryophyta</taxon>
        <taxon>Tracheophyta</taxon>
        <taxon>Spermatophyta</taxon>
        <taxon>Magnoliopsida</taxon>
        <taxon>eudicotyledons</taxon>
        <taxon>Gunneridae</taxon>
        <taxon>Pentapetalae</taxon>
        <taxon>asterids</taxon>
        <taxon>Ericales</taxon>
        <taxon>Ericaceae</taxon>
        <taxon>Ericoideae</taxon>
        <taxon>Rhodoreae</taxon>
        <taxon>Rhododendron</taxon>
    </lineage>
</organism>
<dbReference type="Proteomes" id="UP000823749">
    <property type="component" value="Chromosome 10"/>
</dbReference>
<feature type="domain" description="RNA-binding protein AU-1/Ribonuclease E/G" evidence="10">
    <location>
        <begin position="17"/>
        <end position="170"/>
    </location>
</feature>
<dbReference type="PANTHER" id="PTHR30001">
    <property type="entry name" value="RIBONUCLEASE"/>
    <property type="match status" value="1"/>
</dbReference>
<keyword evidence="3" id="KW-0540">Nuclease</keyword>
<evidence type="ECO:0000313" key="11">
    <source>
        <dbReference type="EMBL" id="KAG5530110.1"/>
    </source>
</evidence>
<evidence type="ECO:0000256" key="8">
    <source>
        <dbReference type="ARBA" id="ARBA00022884"/>
    </source>
</evidence>
<evidence type="ECO:0000256" key="7">
    <source>
        <dbReference type="ARBA" id="ARBA00022842"/>
    </source>
</evidence>
<protein>
    <recommendedName>
        <fullName evidence="10">RNA-binding protein AU-1/Ribonuclease E/G domain-containing protein</fullName>
    </recommendedName>
</protein>
<dbReference type="GO" id="GO:0006364">
    <property type="term" value="P:rRNA processing"/>
    <property type="evidence" value="ECO:0007669"/>
    <property type="project" value="TreeGrafter"/>
</dbReference>
<keyword evidence="4" id="KW-0479">Metal-binding</keyword>
<evidence type="ECO:0000256" key="4">
    <source>
        <dbReference type="ARBA" id="ARBA00022723"/>
    </source>
</evidence>
<evidence type="ECO:0000259" key="10">
    <source>
        <dbReference type="Pfam" id="PF10150"/>
    </source>
</evidence>
<evidence type="ECO:0000256" key="1">
    <source>
        <dbReference type="ARBA" id="ARBA00001946"/>
    </source>
</evidence>
<keyword evidence="6" id="KW-0378">Hydrolase</keyword>
<dbReference type="InterPro" id="IPR019307">
    <property type="entry name" value="RNA-bd_AU-1/RNase_E/G"/>
</dbReference>
<name>A0AAV6IQ82_9ERIC</name>
<keyword evidence="5" id="KW-0255">Endonuclease</keyword>
<proteinExistence type="inferred from homology"/>
<evidence type="ECO:0000256" key="6">
    <source>
        <dbReference type="ARBA" id="ARBA00022801"/>
    </source>
</evidence>
<dbReference type="EMBL" id="JACTNZ010000010">
    <property type="protein sequence ID" value="KAG5530110.1"/>
    <property type="molecule type" value="Genomic_DNA"/>
</dbReference>
<dbReference type="PANTHER" id="PTHR30001:SF1">
    <property type="entry name" value="RIBONUCLEASE E_G-LIKE PROTEIN, CHLOROPLASTIC"/>
    <property type="match status" value="1"/>
</dbReference>
<comment type="function">
    <text evidence="9">Involved in intercistronic processing of primary transcripts from chloroplast operons. The endonucleolytic activity of the enzyme depends on the number of phosphates at the 5' end, is inhibited by structured RNA, and preferentially cleaves A/U-rich sequences.</text>
</comment>
<evidence type="ECO:0000256" key="2">
    <source>
        <dbReference type="ARBA" id="ARBA00005522"/>
    </source>
</evidence>
<dbReference type="GO" id="GO:0004540">
    <property type="term" value="F:RNA nuclease activity"/>
    <property type="evidence" value="ECO:0007669"/>
    <property type="project" value="InterPro"/>
</dbReference>
<dbReference type="GO" id="GO:0003723">
    <property type="term" value="F:RNA binding"/>
    <property type="evidence" value="ECO:0007669"/>
    <property type="project" value="UniProtKB-KW"/>
</dbReference>
<dbReference type="GO" id="GO:0004519">
    <property type="term" value="F:endonuclease activity"/>
    <property type="evidence" value="ECO:0007669"/>
    <property type="project" value="UniProtKB-KW"/>
</dbReference>
<accession>A0AAV6IQ82</accession>
<reference evidence="11" key="1">
    <citation type="submission" date="2020-08" db="EMBL/GenBank/DDBJ databases">
        <title>Plant Genome Project.</title>
        <authorList>
            <person name="Zhang R.-G."/>
        </authorList>
    </citation>
    <scope>NUCLEOTIDE SEQUENCE</scope>
    <source>
        <strain evidence="11">WSP0</strain>
        <tissue evidence="11">Leaf</tissue>
    </source>
</reference>
<dbReference type="InterPro" id="IPR004659">
    <property type="entry name" value="RNase_E/G"/>
</dbReference>
<keyword evidence="8" id="KW-0694">RNA-binding</keyword>
<evidence type="ECO:0000256" key="9">
    <source>
        <dbReference type="ARBA" id="ARBA00023436"/>
    </source>
</evidence>
<dbReference type="AlphaFoldDB" id="A0AAV6IQ82"/>
<dbReference type="Gene3D" id="3.40.1260.20">
    <property type="entry name" value="Ribonuclease E, catalytic domain"/>
    <property type="match status" value="1"/>
</dbReference>
<dbReference type="GO" id="GO:0046872">
    <property type="term" value="F:metal ion binding"/>
    <property type="evidence" value="ECO:0007669"/>
    <property type="project" value="UniProtKB-KW"/>
</dbReference>
<dbReference type="GO" id="GO:0005737">
    <property type="term" value="C:cytoplasm"/>
    <property type="evidence" value="ECO:0007669"/>
    <property type="project" value="TreeGrafter"/>
</dbReference>